<dbReference type="EMBL" id="JBHUOP010000004">
    <property type="protein sequence ID" value="MFD2840997.1"/>
    <property type="molecule type" value="Genomic_DNA"/>
</dbReference>
<evidence type="ECO:0000259" key="4">
    <source>
        <dbReference type="Pfam" id="PF01555"/>
    </source>
</evidence>
<feature type="domain" description="DNA methylase N-4/N-6" evidence="4">
    <location>
        <begin position="4"/>
        <end position="272"/>
    </location>
</feature>
<dbReference type="PRINTS" id="PR00506">
    <property type="entry name" value="D21N6MTFRASE"/>
</dbReference>
<dbReference type="RefSeq" id="WP_377467185.1">
    <property type="nucleotide sequence ID" value="NZ_JBHUOP010000004.1"/>
</dbReference>
<dbReference type="InterPro" id="IPR002295">
    <property type="entry name" value="N4/N6-MTase_EcoPI_Mod-like"/>
</dbReference>
<dbReference type="InterPro" id="IPR002941">
    <property type="entry name" value="DNA_methylase_N4/N6"/>
</dbReference>
<dbReference type="SUPFAM" id="SSF53335">
    <property type="entry name" value="S-adenosyl-L-methionine-dependent methyltransferases"/>
    <property type="match status" value="1"/>
</dbReference>
<name>A0ABW5XFV2_9MICO</name>
<comment type="caution">
    <text evidence="5">The sequence shown here is derived from an EMBL/GenBank/DDBJ whole genome shotgun (WGS) entry which is preliminary data.</text>
</comment>
<keyword evidence="1 5" id="KW-0489">Methyltransferase</keyword>
<proteinExistence type="predicted"/>
<dbReference type="Proteomes" id="UP001597391">
    <property type="component" value="Unassembled WGS sequence"/>
</dbReference>
<keyword evidence="3" id="KW-0949">S-adenosyl-L-methionine</keyword>
<reference evidence="6" key="1">
    <citation type="journal article" date="2019" name="Int. J. Syst. Evol. Microbiol.">
        <title>The Global Catalogue of Microorganisms (GCM) 10K type strain sequencing project: providing services to taxonomists for standard genome sequencing and annotation.</title>
        <authorList>
            <consortium name="The Broad Institute Genomics Platform"/>
            <consortium name="The Broad Institute Genome Sequencing Center for Infectious Disease"/>
            <person name="Wu L."/>
            <person name="Ma J."/>
        </authorList>
    </citation>
    <scope>NUCLEOTIDE SEQUENCE [LARGE SCALE GENOMIC DNA]</scope>
    <source>
        <strain evidence="6">KCTC 33576</strain>
    </source>
</reference>
<keyword evidence="2" id="KW-0808">Transferase</keyword>
<accession>A0ABW5XFV2</accession>
<gene>
    <name evidence="5" type="ORF">ACFSYH_10500</name>
</gene>
<evidence type="ECO:0000256" key="3">
    <source>
        <dbReference type="ARBA" id="ARBA00022691"/>
    </source>
</evidence>
<evidence type="ECO:0000313" key="6">
    <source>
        <dbReference type="Proteomes" id="UP001597391"/>
    </source>
</evidence>
<evidence type="ECO:0000256" key="1">
    <source>
        <dbReference type="ARBA" id="ARBA00022603"/>
    </source>
</evidence>
<evidence type="ECO:0000313" key="5">
    <source>
        <dbReference type="EMBL" id="MFD2840997.1"/>
    </source>
</evidence>
<keyword evidence="6" id="KW-1185">Reference proteome</keyword>
<dbReference type="GO" id="GO:0032259">
    <property type="term" value="P:methylation"/>
    <property type="evidence" value="ECO:0007669"/>
    <property type="project" value="UniProtKB-KW"/>
</dbReference>
<evidence type="ECO:0000256" key="2">
    <source>
        <dbReference type="ARBA" id="ARBA00022679"/>
    </source>
</evidence>
<sequence>MDGHDALANTGSVWVHLDDNEHHTARTLLDGVFGADQFVANVVWERKKKPSYLHGHVAAVVDHILVYAKDHTQLPKFTMPGSATTSRVPLAQGKNPVRTLTFPPGSVQLPGTDRTIPAGDQSTPSVHIHLDDDIVVCAGVNATGFSLTGELRWTQATLNEHLAGGVQLRAPKLPLRVNAYVPSDGKTWTNLWTRATGMATNEDAREHQRTLFGHHGFDTPKPEELLGRIIETATKPGDLVIDPFGGSGTTAAAAHKLGRNWMTVESNADTVRDYIIPRMDQVVDGSDRGGISTRPADTTVKLPPAFTPRDARLAAQWVRDLAGSGAFDVEASSVIDVLKQASRGSERIDTWRGGGIFQVIESAASRKR</sequence>
<organism evidence="5 6">
    <name type="scientific">Populibacterium corticicola</name>
    <dbReference type="NCBI Taxonomy" id="1812826"/>
    <lineage>
        <taxon>Bacteria</taxon>
        <taxon>Bacillati</taxon>
        <taxon>Actinomycetota</taxon>
        <taxon>Actinomycetes</taxon>
        <taxon>Micrococcales</taxon>
        <taxon>Jonesiaceae</taxon>
        <taxon>Populibacterium</taxon>
    </lineage>
</organism>
<dbReference type="Pfam" id="PF01555">
    <property type="entry name" value="N6_N4_Mtase"/>
    <property type="match status" value="1"/>
</dbReference>
<dbReference type="Gene3D" id="3.40.50.150">
    <property type="entry name" value="Vaccinia Virus protein VP39"/>
    <property type="match status" value="1"/>
</dbReference>
<protein>
    <submittedName>
        <fullName evidence="5">DNA methyltransferase</fullName>
    </submittedName>
</protein>
<dbReference type="GO" id="GO:0008168">
    <property type="term" value="F:methyltransferase activity"/>
    <property type="evidence" value="ECO:0007669"/>
    <property type="project" value="UniProtKB-KW"/>
</dbReference>
<dbReference type="InterPro" id="IPR029063">
    <property type="entry name" value="SAM-dependent_MTases_sf"/>
</dbReference>